<dbReference type="InterPro" id="IPR013087">
    <property type="entry name" value="Znf_C2H2_type"/>
</dbReference>
<evidence type="ECO:0000256" key="3">
    <source>
        <dbReference type="ARBA" id="ARBA00022737"/>
    </source>
</evidence>
<dbReference type="InterPro" id="IPR036236">
    <property type="entry name" value="Znf_C2H2_sf"/>
</dbReference>
<organism evidence="9 10">
    <name type="scientific">Folsomia candida</name>
    <name type="common">Springtail</name>
    <dbReference type="NCBI Taxonomy" id="158441"/>
    <lineage>
        <taxon>Eukaryota</taxon>
        <taxon>Metazoa</taxon>
        <taxon>Ecdysozoa</taxon>
        <taxon>Arthropoda</taxon>
        <taxon>Hexapoda</taxon>
        <taxon>Collembola</taxon>
        <taxon>Entomobryomorpha</taxon>
        <taxon>Isotomoidea</taxon>
        <taxon>Isotomidae</taxon>
        <taxon>Proisotominae</taxon>
        <taxon>Folsomia</taxon>
    </lineage>
</organism>
<evidence type="ECO:0000256" key="7">
    <source>
        <dbReference type="PROSITE-ProRule" id="PRU00042"/>
    </source>
</evidence>
<reference evidence="9 10" key="1">
    <citation type="submission" date="2015-12" db="EMBL/GenBank/DDBJ databases">
        <title>The genome of Folsomia candida.</title>
        <authorList>
            <person name="Faddeeva A."/>
            <person name="Derks M.F."/>
            <person name="Anvar Y."/>
            <person name="Smit S."/>
            <person name="Van Straalen N."/>
            <person name="Roelofs D."/>
        </authorList>
    </citation>
    <scope>NUCLEOTIDE SEQUENCE [LARGE SCALE GENOMIC DNA]</scope>
    <source>
        <strain evidence="9 10">VU population</strain>
        <tissue evidence="9">Whole body</tissue>
    </source>
</reference>
<evidence type="ECO:0000256" key="5">
    <source>
        <dbReference type="ARBA" id="ARBA00022833"/>
    </source>
</evidence>
<dbReference type="PROSITE" id="PS50157">
    <property type="entry name" value="ZINC_FINGER_C2H2_2"/>
    <property type="match status" value="2"/>
</dbReference>
<dbReference type="EMBL" id="LNIX01000029">
    <property type="protein sequence ID" value="OXA41600.1"/>
    <property type="molecule type" value="Genomic_DNA"/>
</dbReference>
<dbReference type="SMART" id="SM00355">
    <property type="entry name" value="ZnF_C2H2"/>
    <property type="match status" value="2"/>
</dbReference>
<evidence type="ECO:0000256" key="1">
    <source>
        <dbReference type="ARBA" id="ARBA00004123"/>
    </source>
</evidence>
<dbReference type="Gene3D" id="3.30.160.60">
    <property type="entry name" value="Classic Zinc Finger"/>
    <property type="match status" value="2"/>
</dbReference>
<protein>
    <submittedName>
        <fullName evidence="9">Transcriptional regulator CRZ1</fullName>
    </submittedName>
</protein>
<gene>
    <name evidence="9" type="ORF">Fcan01_23858</name>
</gene>
<name>A0A226D8Y4_FOLCA</name>
<dbReference type="GO" id="GO:0008270">
    <property type="term" value="F:zinc ion binding"/>
    <property type="evidence" value="ECO:0007669"/>
    <property type="project" value="UniProtKB-KW"/>
</dbReference>
<keyword evidence="10" id="KW-1185">Reference proteome</keyword>
<evidence type="ECO:0000313" key="10">
    <source>
        <dbReference type="Proteomes" id="UP000198287"/>
    </source>
</evidence>
<evidence type="ECO:0000259" key="8">
    <source>
        <dbReference type="PROSITE" id="PS50157"/>
    </source>
</evidence>
<dbReference type="PANTHER" id="PTHR24394">
    <property type="entry name" value="ZINC FINGER PROTEIN"/>
    <property type="match status" value="1"/>
</dbReference>
<dbReference type="Pfam" id="PF00096">
    <property type="entry name" value="zf-C2H2"/>
    <property type="match status" value="2"/>
</dbReference>
<keyword evidence="4 7" id="KW-0863">Zinc-finger</keyword>
<sequence>MLEISAASFLSTLVEVSWKRPTAGGRRTSGANMWDLPHLPLVPPVVAARNFQTEHAEYPLRFLCMLCKREFKQQGSLNGHIATHTKEKPYKCAICGKSFALQKTHKKHQRTHQKKKTD</sequence>
<evidence type="ECO:0000256" key="2">
    <source>
        <dbReference type="ARBA" id="ARBA00022723"/>
    </source>
</evidence>
<proteinExistence type="predicted"/>
<evidence type="ECO:0000256" key="4">
    <source>
        <dbReference type="ARBA" id="ARBA00022771"/>
    </source>
</evidence>
<dbReference type="GO" id="GO:0000981">
    <property type="term" value="F:DNA-binding transcription factor activity, RNA polymerase II-specific"/>
    <property type="evidence" value="ECO:0007669"/>
    <property type="project" value="TreeGrafter"/>
</dbReference>
<feature type="domain" description="C2H2-type" evidence="8">
    <location>
        <begin position="62"/>
        <end position="89"/>
    </location>
</feature>
<dbReference type="PROSITE" id="PS00028">
    <property type="entry name" value="ZINC_FINGER_C2H2_1"/>
    <property type="match status" value="2"/>
</dbReference>
<evidence type="ECO:0000313" key="9">
    <source>
        <dbReference type="EMBL" id="OXA41600.1"/>
    </source>
</evidence>
<dbReference type="FunFam" id="3.30.160.60:FF:002343">
    <property type="entry name" value="Zinc finger protein 33A"/>
    <property type="match status" value="1"/>
</dbReference>
<keyword evidence="3" id="KW-0677">Repeat</keyword>
<keyword evidence="2" id="KW-0479">Metal-binding</keyword>
<comment type="subcellular location">
    <subcellularLocation>
        <location evidence="1">Nucleus</location>
    </subcellularLocation>
</comment>
<feature type="domain" description="C2H2-type" evidence="8">
    <location>
        <begin position="90"/>
        <end position="117"/>
    </location>
</feature>
<accession>A0A226D8Y4</accession>
<dbReference type="Proteomes" id="UP000198287">
    <property type="component" value="Unassembled WGS sequence"/>
</dbReference>
<comment type="caution">
    <text evidence="9">The sequence shown here is derived from an EMBL/GenBank/DDBJ whole genome shotgun (WGS) entry which is preliminary data.</text>
</comment>
<dbReference type="SUPFAM" id="SSF57667">
    <property type="entry name" value="beta-beta-alpha zinc fingers"/>
    <property type="match status" value="1"/>
</dbReference>
<evidence type="ECO:0000256" key="6">
    <source>
        <dbReference type="ARBA" id="ARBA00023242"/>
    </source>
</evidence>
<dbReference type="AlphaFoldDB" id="A0A226D8Y4"/>
<keyword evidence="6" id="KW-0539">Nucleus</keyword>
<dbReference type="PANTHER" id="PTHR24394:SF44">
    <property type="entry name" value="ZINC FINGER PROTEIN 271-LIKE"/>
    <property type="match status" value="1"/>
</dbReference>
<dbReference type="GO" id="GO:0005634">
    <property type="term" value="C:nucleus"/>
    <property type="evidence" value="ECO:0007669"/>
    <property type="project" value="UniProtKB-SubCell"/>
</dbReference>
<keyword evidence="5" id="KW-0862">Zinc</keyword>